<proteinExistence type="predicted"/>
<accession>W1XMW3</accession>
<dbReference type="EMBL" id="AZMM01013807">
    <property type="protein sequence ID" value="ETJ31708.1"/>
    <property type="molecule type" value="Genomic_DNA"/>
</dbReference>
<gene>
    <name evidence="1" type="ORF">Q604_UNBC13807G0001</name>
</gene>
<organism evidence="1">
    <name type="scientific">human gut metagenome</name>
    <dbReference type="NCBI Taxonomy" id="408170"/>
    <lineage>
        <taxon>unclassified sequences</taxon>
        <taxon>metagenomes</taxon>
        <taxon>organismal metagenomes</taxon>
    </lineage>
</organism>
<sequence>PKFYKEKYPNWNELDIERKIANLTDNDMDDMIEPSFYDNNLDHVKLVVEDIFKNWRNRSNDGAYNAMLTTHVGGNRPSTPMALMYFD</sequence>
<feature type="non-terminal residue" evidence="1">
    <location>
        <position position="87"/>
    </location>
</feature>
<reference evidence="1" key="1">
    <citation type="submission" date="2013-12" db="EMBL/GenBank/DDBJ databases">
        <title>A Varibaculum cambriense genome reconstructed from a premature infant gut community with otherwise low bacterial novelty that shifts toward anaerobic metabolism during the third week of life.</title>
        <authorList>
            <person name="Brown C.T."/>
            <person name="Sharon I."/>
            <person name="Thomas B.C."/>
            <person name="Castelle C.J."/>
            <person name="Morowitz M.J."/>
            <person name="Banfield J.F."/>
        </authorList>
    </citation>
    <scope>NUCLEOTIDE SEQUENCE</scope>
</reference>
<protein>
    <submittedName>
        <fullName evidence="1">Type I site-specific deoxyribonuclease, HsdR family</fullName>
    </submittedName>
</protein>
<feature type="non-terminal residue" evidence="1">
    <location>
        <position position="1"/>
    </location>
</feature>
<name>W1XMW3_9ZZZZ</name>
<dbReference type="AlphaFoldDB" id="W1XMW3"/>
<comment type="caution">
    <text evidence="1">The sequence shown here is derived from an EMBL/GenBank/DDBJ whole genome shotgun (WGS) entry which is preliminary data.</text>
</comment>
<evidence type="ECO:0000313" key="1">
    <source>
        <dbReference type="EMBL" id="ETJ31708.1"/>
    </source>
</evidence>